<evidence type="ECO:0000313" key="2">
    <source>
        <dbReference type="EMBL" id="KAK0421990.1"/>
    </source>
</evidence>
<feature type="region of interest" description="Disordered" evidence="1">
    <location>
        <begin position="14"/>
        <end position="112"/>
    </location>
</feature>
<accession>A0AA39ICR2</accession>
<comment type="caution">
    <text evidence="2">The sequence shown here is derived from an EMBL/GenBank/DDBJ whole genome shotgun (WGS) entry which is preliminary data.</text>
</comment>
<feature type="compositionally biased region" description="Basic and acidic residues" evidence="1">
    <location>
        <begin position="141"/>
        <end position="154"/>
    </location>
</feature>
<name>A0AA39ICR2_9BILA</name>
<gene>
    <name evidence="2" type="ORF">QR680_007304</name>
</gene>
<keyword evidence="3" id="KW-1185">Reference proteome</keyword>
<feature type="compositionally biased region" description="Basic and acidic residues" evidence="1">
    <location>
        <begin position="185"/>
        <end position="199"/>
    </location>
</feature>
<evidence type="ECO:0000313" key="3">
    <source>
        <dbReference type="Proteomes" id="UP001175271"/>
    </source>
</evidence>
<dbReference type="Proteomes" id="UP001175271">
    <property type="component" value="Unassembled WGS sequence"/>
</dbReference>
<reference evidence="2" key="1">
    <citation type="submission" date="2023-06" db="EMBL/GenBank/DDBJ databases">
        <title>Genomic analysis of the entomopathogenic nematode Steinernema hermaphroditum.</title>
        <authorList>
            <person name="Schwarz E.M."/>
            <person name="Heppert J.K."/>
            <person name="Baniya A."/>
            <person name="Schwartz H.T."/>
            <person name="Tan C.-H."/>
            <person name="Antoshechkin I."/>
            <person name="Sternberg P.W."/>
            <person name="Goodrich-Blair H."/>
            <person name="Dillman A.R."/>
        </authorList>
    </citation>
    <scope>NUCLEOTIDE SEQUENCE</scope>
    <source>
        <strain evidence="2">PS9179</strain>
        <tissue evidence="2">Whole animal</tissue>
    </source>
</reference>
<feature type="compositionally biased region" description="Basic and acidic residues" evidence="1">
    <location>
        <begin position="82"/>
        <end position="93"/>
    </location>
</feature>
<proteinExistence type="predicted"/>
<dbReference type="EMBL" id="JAUCMV010000001">
    <property type="protein sequence ID" value="KAK0421990.1"/>
    <property type="molecule type" value="Genomic_DNA"/>
</dbReference>
<feature type="compositionally biased region" description="Basic and acidic residues" evidence="1">
    <location>
        <begin position="224"/>
        <end position="235"/>
    </location>
</feature>
<evidence type="ECO:0000256" key="1">
    <source>
        <dbReference type="SAM" id="MobiDB-lite"/>
    </source>
</evidence>
<sequence>MFFFKWFAQQSTPLHENTNGVPEPRTDASRSAVNSGSTSAAKRVRVMSEQGLKLEEKSINGKSVVRLKHDKEKKSNAKTRRTKSELPKKEAPRKSASVDVIGSDSPAPTVKRNVCSAESASLSISKKLVGQQKLPPVHVTQREIRPVKSDKTTSEESTSISVSDAADDMLKSSMNRSSALKRVHDKATKNSKMAEKSIEGKSAVKRIRLKHDKEKKSNAKTRRTKSELPKKEAPRKSASVDVIGSDGPASRSISKKLVSQRKLPPVHVTQREMRPMKSDKTTSEKSTSSILHVTDDMLKKAFLQATEKWTPATGRIQVPKTKPPFRCISFKSKVGIFNFVPCKHQLHKRVFRFPPDPWRRYASRKKVHELGGYVYHGFLKEFIRVAKGSRPPPPPDSFPVMTEKEQLQRMANLTTFNRKCKRKTRRKIMKESADN</sequence>
<protein>
    <submittedName>
        <fullName evidence="2">Uncharacterized protein</fullName>
    </submittedName>
</protein>
<feature type="region of interest" description="Disordered" evidence="1">
    <location>
        <begin position="141"/>
        <end position="265"/>
    </location>
</feature>
<organism evidence="2 3">
    <name type="scientific">Steinernema hermaphroditum</name>
    <dbReference type="NCBI Taxonomy" id="289476"/>
    <lineage>
        <taxon>Eukaryota</taxon>
        <taxon>Metazoa</taxon>
        <taxon>Ecdysozoa</taxon>
        <taxon>Nematoda</taxon>
        <taxon>Chromadorea</taxon>
        <taxon>Rhabditida</taxon>
        <taxon>Tylenchina</taxon>
        <taxon>Panagrolaimomorpha</taxon>
        <taxon>Strongyloidoidea</taxon>
        <taxon>Steinernematidae</taxon>
        <taxon>Steinernema</taxon>
    </lineage>
</organism>
<feature type="compositionally biased region" description="Low complexity" evidence="1">
    <location>
        <begin position="155"/>
        <end position="164"/>
    </location>
</feature>
<feature type="compositionally biased region" description="Polar residues" evidence="1">
    <location>
        <begin position="29"/>
        <end position="40"/>
    </location>
</feature>
<dbReference type="AlphaFoldDB" id="A0AA39ICR2"/>